<evidence type="ECO:0000256" key="4">
    <source>
        <dbReference type="ARBA" id="ARBA00022989"/>
    </source>
</evidence>
<evidence type="ECO:0000313" key="8">
    <source>
        <dbReference type="EMBL" id="DAB36454.1"/>
    </source>
</evidence>
<organism evidence="8 9">
    <name type="scientific">Sulfurospirillum cavolei</name>
    <dbReference type="NCBI Taxonomy" id="366522"/>
    <lineage>
        <taxon>Bacteria</taxon>
        <taxon>Pseudomonadati</taxon>
        <taxon>Campylobacterota</taxon>
        <taxon>Epsilonproteobacteria</taxon>
        <taxon>Campylobacterales</taxon>
        <taxon>Sulfurospirillaceae</taxon>
        <taxon>Sulfurospirillum</taxon>
    </lineage>
</organism>
<reference evidence="8 9" key="1">
    <citation type="journal article" date="2017" name="Front. Microbiol.">
        <title>Comparative Genomic Analysis of the Class Epsilonproteobacteria and Proposed Reclassification to Epsilonbacteraeota (phyl. nov.).</title>
        <authorList>
            <person name="Waite D.W."/>
            <person name="Vanwonterghem I."/>
            <person name="Rinke C."/>
            <person name="Parks D.H."/>
            <person name="Zhang Y."/>
            <person name="Takai K."/>
            <person name="Sievert S.M."/>
            <person name="Simon J."/>
            <person name="Campbell B.J."/>
            <person name="Hanson T.E."/>
            <person name="Woyke T."/>
            <person name="Klotz M.G."/>
            <person name="Hugenholtz P."/>
        </authorList>
    </citation>
    <scope>NUCLEOTIDE SEQUENCE [LARGE SCALE GENOMIC DNA]</scope>
    <source>
        <strain evidence="8">UBA11420</strain>
    </source>
</reference>
<comment type="subcellular location">
    <subcellularLocation>
        <location evidence="1 6">Cell membrane</location>
        <topology evidence="1 6">Multi-pass membrane protein</topology>
    </subcellularLocation>
</comment>
<evidence type="ECO:0000313" key="9">
    <source>
        <dbReference type="Proteomes" id="UP000231638"/>
    </source>
</evidence>
<name>A0A2D3WFG4_9BACT</name>
<dbReference type="PANTHER" id="PTHR12677">
    <property type="entry name" value="GOLGI APPARATUS MEMBRANE PROTEIN TVP38-RELATED"/>
    <property type="match status" value="1"/>
</dbReference>
<keyword evidence="3 6" id="KW-0812">Transmembrane</keyword>
<evidence type="ECO:0000256" key="3">
    <source>
        <dbReference type="ARBA" id="ARBA00022692"/>
    </source>
</evidence>
<keyword evidence="4 6" id="KW-1133">Transmembrane helix</keyword>
<proteinExistence type="inferred from homology"/>
<dbReference type="EMBL" id="DLUG01000130">
    <property type="protein sequence ID" value="DAB36454.1"/>
    <property type="molecule type" value="Genomic_DNA"/>
</dbReference>
<comment type="caution">
    <text evidence="8">The sequence shown here is derived from an EMBL/GenBank/DDBJ whole genome shotgun (WGS) entry which is preliminary data.</text>
</comment>
<comment type="caution">
    <text evidence="6">Lacks conserved residue(s) required for the propagation of feature annotation.</text>
</comment>
<evidence type="ECO:0000256" key="1">
    <source>
        <dbReference type="ARBA" id="ARBA00004651"/>
    </source>
</evidence>
<dbReference type="STRING" id="366522.GCA_001548055_01970"/>
<evidence type="ECO:0000256" key="6">
    <source>
        <dbReference type="RuleBase" id="RU366058"/>
    </source>
</evidence>
<dbReference type="InterPro" id="IPR015414">
    <property type="entry name" value="TMEM64"/>
</dbReference>
<feature type="transmembrane region" description="Helical" evidence="6">
    <location>
        <begin position="154"/>
        <end position="172"/>
    </location>
</feature>
<dbReference type="PANTHER" id="PTHR12677:SF59">
    <property type="entry name" value="GOLGI APPARATUS MEMBRANE PROTEIN TVP38-RELATED"/>
    <property type="match status" value="1"/>
</dbReference>
<feature type="domain" description="VTT" evidence="7">
    <location>
        <begin position="58"/>
        <end position="174"/>
    </location>
</feature>
<dbReference type="InterPro" id="IPR032816">
    <property type="entry name" value="VTT_dom"/>
</dbReference>
<feature type="transmembrane region" description="Helical" evidence="6">
    <location>
        <begin position="184"/>
        <end position="205"/>
    </location>
</feature>
<comment type="similarity">
    <text evidence="6">Belongs to the TVP38/TMEM64 family.</text>
</comment>
<protein>
    <recommendedName>
        <fullName evidence="6">TVP38/TMEM64 family membrane protein</fullName>
    </recommendedName>
</protein>
<dbReference type="Pfam" id="PF09335">
    <property type="entry name" value="VTT_dom"/>
    <property type="match status" value="1"/>
</dbReference>
<gene>
    <name evidence="8" type="ORF">CFH80_04745</name>
</gene>
<dbReference type="AlphaFoldDB" id="A0A2D3WFG4"/>
<evidence type="ECO:0000256" key="2">
    <source>
        <dbReference type="ARBA" id="ARBA00022475"/>
    </source>
</evidence>
<dbReference type="GO" id="GO:0005886">
    <property type="term" value="C:plasma membrane"/>
    <property type="evidence" value="ECO:0007669"/>
    <property type="project" value="UniProtKB-SubCell"/>
</dbReference>
<keyword evidence="2 6" id="KW-1003">Cell membrane</keyword>
<evidence type="ECO:0000256" key="5">
    <source>
        <dbReference type="ARBA" id="ARBA00023136"/>
    </source>
</evidence>
<dbReference type="Proteomes" id="UP000231638">
    <property type="component" value="Unassembled WGS sequence"/>
</dbReference>
<feature type="transmembrane region" description="Helical" evidence="6">
    <location>
        <begin position="34"/>
        <end position="57"/>
    </location>
</feature>
<accession>A0A2D3WFG4</accession>
<keyword evidence="5 6" id="KW-0472">Membrane</keyword>
<feature type="transmembrane region" description="Helical" evidence="6">
    <location>
        <begin position="69"/>
        <end position="98"/>
    </location>
</feature>
<evidence type="ECO:0000259" key="7">
    <source>
        <dbReference type="Pfam" id="PF09335"/>
    </source>
</evidence>
<sequence>MKKALLFLAFGLLMFFFYRSGILSFEQVEAIKAFVLSFGMYAPLIFIVLFTLAPLVFFPDGILALAGGLIFGFTIGSVYIIVGALCGGSLSFFLARWYGKKMHEKLSNEKLIHFHRSVQSHGFLMILLLRLVPLVPFNIISYSAGFSTIRYRDFFFATFLGMMPGVFVYANIGAKTLAFGTADFWMSIALMVLLVIVSMLLRGYVQKRVKRYETRELH</sequence>